<proteinExistence type="predicted"/>
<dbReference type="SUPFAM" id="SSF89447">
    <property type="entry name" value="AbrB/MazE/MraZ-like"/>
    <property type="match status" value="1"/>
</dbReference>
<dbReference type="HOGENOM" id="CLU_180537_0_0_10"/>
<evidence type="ECO:0000313" key="1">
    <source>
        <dbReference type="EMBL" id="ACF43978.1"/>
    </source>
</evidence>
<dbReference type="KEGG" id="pph:Ppha_1745"/>
<sequence>MNAMLAKLTSKNQLTLPKSIVTSIPKTDYFEVEVENGRIMLTPVRMQQADAVRAKLDALGINDQDVLDAIEWARKSQP</sequence>
<organism evidence="1 2">
    <name type="scientific">Pelodictyon phaeoclathratiforme (strain DSM 5477 / BU-1)</name>
    <dbReference type="NCBI Taxonomy" id="324925"/>
    <lineage>
        <taxon>Bacteria</taxon>
        <taxon>Pseudomonadati</taxon>
        <taxon>Chlorobiota</taxon>
        <taxon>Chlorobiia</taxon>
        <taxon>Chlorobiales</taxon>
        <taxon>Chlorobiaceae</taxon>
        <taxon>Chlorobium/Pelodictyon group</taxon>
        <taxon>Pelodictyon</taxon>
    </lineage>
</organism>
<dbReference type="AlphaFoldDB" id="B4SB32"/>
<dbReference type="eggNOG" id="COG2336">
    <property type="taxonomic scope" value="Bacteria"/>
</dbReference>
<dbReference type="STRING" id="324925.Ppha_1745"/>
<protein>
    <recommendedName>
        <fullName evidence="3">SpoVT-AbrB domain-containing protein</fullName>
    </recommendedName>
</protein>
<accession>B4SB32</accession>
<dbReference type="EMBL" id="CP001110">
    <property type="protein sequence ID" value="ACF43978.1"/>
    <property type="molecule type" value="Genomic_DNA"/>
</dbReference>
<reference evidence="1 2" key="1">
    <citation type="submission" date="2008-06" db="EMBL/GenBank/DDBJ databases">
        <title>Complete sequence of Pelodictyon phaeoclathratiforme BU-1.</title>
        <authorList>
            <consortium name="US DOE Joint Genome Institute"/>
            <person name="Lucas S."/>
            <person name="Copeland A."/>
            <person name="Lapidus A."/>
            <person name="Glavina del Rio T."/>
            <person name="Dalin E."/>
            <person name="Tice H."/>
            <person name="Bruce D."/>
            <person name="Goodwin L."/>
            <person name="Pitluck S."/>
            <person name="Schmutz J."/>
            <person name="Larimer F."/>
            <person name="Land M."/>
            <person name="Hauser L."/>
            <person name="Kyrpides N."/>
            <person name="Mikhailova N."/>
            <person name="Liu Z."/>
            <person name="Li T."/>
            <person name="Zhao F."/>
            <person name="Overmann J."/>
            <person name="Bryant D.A."/>
            <person name="Richardson P."/>
        </authorList>
    </citation>
    <scope>NUCLEOTIDE SEQUENCE [LARGE SCALE GENOMIC DNA]</scope>
    <source>
        <strain evidence="2">DSM 5477 / BU-1</strain>
    </source>
</reference>
<gene>
    <name evidence="1" type="ordered locus">Ppha_1745</name>
</gene>
<name>B4SB32_PELPB</name>
<keyword evidence="2" id="KW-1185">Reference proteome</keyword>
<dbReference type="Proteomes" id="UP000002724">
    <property type="component" value="Chromosome"/>
</dbReference>
<evidence type="ECO:0000313" key="2">
    <source>
        <dbReference type="Proteomes" id="UP000002724"/>
    </source>
</evidence>
<dbReference type="InterPro" id="IPR037914">
    <property type="entry name" value="SpoVT-AbrB_sf"/>
</dbReference>
<evidence type="ECO:0008006" key="3">
    <source>
        <dbReference type="Google" id="ProtNLM"/>
    </source>
</evidence>